<comment type="subcellular location">
    <subcellularLocation>
        <location evidence="1">Membrane</location>
        <topology evidence="1">Multi-pass membrane protein</topology>
    </subcellularLocation>
</comment>
<keyword evidence="7" id="KW-1133">Transmembrane helix</keyword>
<keyword evidence="4" id="KW-0349">Heme</keyword>
<comment type="caution">
    <text evidence="13">The sequence shown here is derived from an EMBL/GenBank/DDBJ whole genome shotgun (WGS) entry which is preliminary data.</text>
</comment>
<dbReference type="GO" id="GO:0006629">
    <property type="term" value="P:lipid metabolic process"/>
    <property type="evidence" value="ECO:0007669"/>
    <property type="project" value="UniProtKB-KW"/>
</dbReference>
<evidence type="ECO:0000256" key="6">
    <source>
        <dbReference type="ARBA" id="ARBA00022723"/>
    </source>
</evidence>
<dbReference type="PIRSF" id="PIRSF015921">
    <property type="entry name" value="FA_sphinglp_des"/>
    <property type="match status" value="1"/>
</dbReference>
<evidence type="ECO:0000256" key="1">
    <source>
        <dbReference type="ARBA" id="ARBA00004141"/>
    </source>
</evidence>
<proteinExistence type="inferred from homology"/>
<keyword evidence="14" id="KW-1185">Reference proteome</keyword>
<protein>
    <recommendedName>
        <fullName evidence="12">Cytochrome b5 heme-binding domain-containing protein</fullName>
    </recommendedName>
</protein>
<keyword evidence="5" id="KW-0812">Transmembrane</keyword>
<keyword evidence="11" id="KW-0472">Membrane</keyword>
<evidence type="ECO:0000256" key="4">
    <source>
        <dbReference type="ARBA" id="ARBA00022617"/>
    </source>
</evidence>
<dbReference type="Gene3D" id="3.10.120.10">
    <property type="entry name" value="Cytochrome b5-like heme/steroid binding domain"/>
    <property type="match status" value="1"/>
</dbReference>
<evidence type="ECO:0000256" key="3">
    <source>
        <dbReference type="ARBA" id="ARBA00009295"/>
    </source>
</evidence>
<reference evidence="13 14" key="1">
    <citation type="journal article" date="2024" name="Nat. Commun.">
        <title>Phylogenomics reveals the evolutionary origins of lichenization in chlorophyte algae.</title>
        <authorList>
            <person name="Puginier C."/>
            <person name="Libourel C."/>
            <person name="Otte J."/>
            <person name="Skaloud P."/>
            <person name="Haon M."/>
            <person name="Grisel S."/>
            <person name="Petersen M."/>
            <person name="Berrin J.G."/>
            <person name="Delaux P.M."/>
            <person name="Dal Grande F."/>
            <person name="Keller J."/>
        </authorList>
    </citation>
    <scope>NUCLEOTIDE SEQUENCE [LARGE SCALE GENOMIC DNA]</scope>
    <source>
        <strain evidence="13 14">SAG 2043</strain>
    </source>
</reference>
<dbReference type="PANTHER" id="PTHR19353:SF30">
    <property type="entry name" value="DELTA 8-(E)-SPHINGOLIPID DESATURASE"/>
    <property type="match status" value="1"/>
</dbReference>
<comment type="pathway">
    <text evidence="2">Lipid metabolism.</text>
</comment>
<keyword evidence="9" id="KW-0408">Iron</keyword>
<evidence type="ECO:0000313" key="13">
    <source>
        <dbReference type="EMBL" id="KAK9804859.1"/>
    </source>
</evidence>
<dbReference type="Pfam" id="PF00487">
    <property type="entry name" value="FA_desaturase"/>
    <property type="match status" value="1"/>
</dbReference>
<dbReference type="GO" id="GO:0046872">
    <property type="term" value="F:metal ion binding"/>
    <property type="evidence" value="ECO:0007669"/>
    <property type="project" value="UniProtKB-KW"/>
</dbReference>
<keyword evidence="8" id="KW-0560">Oxidoreductase</keyword>
<evidence type="ECO:0000256" key="10">
    <source>
        <dbReference type="ARBA" id="ARBA00023098"/>
    </source>
</evidence>
<evidence type="ECO:0000256" key="2">
    <source>
        <dbReference type="ARBA" id="ARBA00005189"/>
    </source>
</evidence>
<evidence type="ECO:0000256" key="9">
    <source>
        <dbReference type="ARBA" id="ARBA00023004"/>
    </source>
</evidence>
<dbReference type="Proteomes" id="UP001489004">
    <property type="component" value="Unassembled WGS sequence"/>
</dbReference>
<dbReference type="InterPro" id="IPR005804">
    <property type="entry name" value="FA_desaturase_dom"/>
</dbReference>
<dbReference type="PRINTS" id="PR00363">
    <property type="entry name" value="CYTOCHROMEB5"/>
</dbReference>
<dbReference type="GO" id="GO:0016020">
    <property type="term" value="C:membrane"/>
    <property type="evidence" value="ECO:0007669"/>
    <property type="project" value="UniProtKB-SubCell"/>
</dbReference>
<keyword evidence="10" id="KW-0443">Lipid metabolism</keyword>
<evidence type="ECO:0000259" key="12">
    <source>
        <dbReference type="PROSITE" id="PS50255"/>
    </source>
</evidence>
<dbReference type="SMART" id="SM01117">
    <property type="entry name" value="Cyt-b5"/>
    <property type="match status" value="1"/>
</dbReference>
<dbReference type="GO" id="GO:0016717">
    <property type="term" value="F:oxidoreductase activity, acting on paired donors, with oxidation of a pair of donors resulting in the reduction of molecular oxygen to two molecules of water"/>
    <property type="evidence" value="ECO:0007669"/>
    <property type="project" value="UniProtKB-ARBA"/>
</dbReference>
<name>A0AAW1P8Y4_9CHLO</name>
<evidence type="ECO:0000256" key="8">
    <source>
        <dbReference type="ARBA" id="ARBA00023002"/>
    </source>
</evidence>
<organism evidence="13 14">
    <name type="scientific">[Myrmecia] bisecta</name>
    <dbReference type="NCBI Taxonomy" id="41462"/>
    <lineage>
        <taxon>Eukaryota</taxon>
        <taxon>Viridiplantae</taxon>
        <taxon>Chlorophyta</taxon>
        <taxon>core chlorophytes</taxon>
        <taxon>Trebouxiophyceae</taxon>
        <taxon>Trebouxiales</taxon>
        <taxon>Trebouxiaceae</taxon>
        <taxon>Myrmecia</taxon>
    </lineage>
</organism>
<dbReference type="InterPro" id="IPR012171">
    <property type="entry name" value="Fatty_acid_desaturase"/>
</dbReference>
<comment type="similarity">
    <text evidence="3">Belongs to the fatty acid desaturase type 1 family.</text>
</comment>
<dbReference type="AlphaFoldDB" id="A0AAW1P8Y4"/>
<dbReference type="CDD" id="cd03506">
    <property type="entry name" value="Delta6-FADS-like"/>
    <property type="match status" value="1"/>
</dbReference>
<evidence type="ECO:0000256" key="11">
    <source>
        <dbReference type="ARBA" id="ARBA00023136"/>
    </source>
</evidence>
<gene>
    <name evidence="13" type="ORF">WJX72_008896</name>
</gene>
<dbReference type="PANTHER" id="PTHR19353">
    <property type="entry name" value="FATTY ACID DESATURASE 2"/>
    <property type="match status" value="1"/>
</dbReference>
<dbReference type="InterPro" id="IPR001199">
    <property type="entry name" value="Cyt_B5-like_heme/steroid-bd"/>
</dbReference>
<evidence type="ECO:0000256" key="7">
    <source>
        <dbReference type="ARBA" id="ARBA00022989"/>
    </source>
</evidence>
<evidence type="ECO:0000256" key="5">
    <source>
        <dbReference type="ARBA" id="ARBA00022692"/>
    </source>
</evidence>
<accession>A0AAW1P8Y4</accession>
<dbReference type="InterPro" id="IPR036400">
    <property type="entry name" value="Cyt_B5-like_heme/steroid_sf"/>
</dbReference>
<dbReference type="EMBL" id="JALJOR010000017">
    <property type="protein sequence ID" value="KAK9804859.1"/>
    <property type="molecule type" value="Genomic_DNA"/>
</dbReference>
<keyword evidence="6" id="KW-0479">Metal-binding</keyword>
<dbReference type="PROSITE" id="PS50255">
    <property type="entry name" value="CYTOCHROME_B5_2"/>
    <property type="match status" value="1"/>
</dbReference>
<dbReference type="Pfam" id="PF00173">
    <property type="entry name" value="Cyt-b5"/>
    <property type="match status" value="1"/>
</dbReference>
<dbReference type="SUPFAM" id="SSF55856">
    <property type="entry name" value="Cytochrome b5-like heme/steroid binding domain"/>
    <property type="match status" value="1"/>
</dbReference>
<evidence type="ECO:0000313" key="14">
    <source>
        <dbReference type="Proteomes" id="UP001489004"/>
    </source>
</evidence>
<sequence length="376" mass="41843">MGEGLAGKPVITLAELVEHSSGDALWLAIDDYVYDITEWRHTHPGGPVVLQNCAGSDASEAFRAYHPAWARRYLERLCVGRLAARQAVTPLAAAHAQLLADLQAEGLFTVNLWDYTRVAVGVTTLLAGAVVCVLQQRAVLGAVLLAAFWQQVAFVGHDCGHSAVFQSRRCNQLLGLGVTAACGISYSWWVDTHNVHHIHPNAAEHDPDIQFMPLLAISPVFFKSITSRYHNAVLLFDRFARQLISWQHITFFPLLMVAKYGLYGQALQQLSSGRAYLHRPSEAAAQLLFFLWVGCLTGCLHSWAARVAFIIVAHAAFAVLHLQICLSHFSRDVYKLESGEQDWLTRQVLSTQNWSCPAWLDFFHDEEHHMCNSSCS</sequence>
<feature type="domain" description="Cytochrome b5 heme-binding" evidence="12">
    <location>
        <begin position="8"/>
        <end position="83"/>
    </location>
</feature>